<sequence length="159" mass="18784">MSQHAGSRKNFGKCFDCERQRTAIAWCENCDISFLKDNFRNWTSGNSKIDELIKYTQLSAKENMDYLEWIDFDQFDLIENINKRGAFSSIYSAVWMEGPRWNLDEETEIWSRTGPIKVILKRLDDSQNIDREFVNQASKFYLILVTRVEFIAENSNNKK</sequence>
<organism evidence="1 2">
    <name type="scientific">Rhizophagus irregularis</name>
    <dbReference type="NCBI Taxonomy" id="588596"/>
    <lineage>
        <taxon>Eukaryota</taxon>
        <taxon>Fungi</taxon>
        <taxon>Fungi incertae sedis</taxon>
        <taxon>Mucoromycota</taxon>
        <taxon>Glomeromycotina</taxon>
        <taxon>Glomeromycetes</taxon>
        <taxon>Glomerales</taxon>
        <taxon>Glomeraceae</taxon>
        <taxon>Rhizophagus</taxon>
    </lineage>
</organism>
<dbReference type="EMBL" id="LLXL01001897">
    <property type="protein sequence ID" value="PKK62514.1"/>
    <property type="molecule type" value="Genomic_DNA"/>
</dbReference>
<name>A0A2N1MLI6_9GLOM</name>
<dbReference type="VEuPathDB" id="FungiDB:RhiirA1_471799"/>
<gene>
    <name evidence="1" type="ORF">RhiirC2_814508</name>
</gene>
<evidence type="ECO:0000313" key="2">
    <source>
        <dbReference type="Proteomes" id="UP000233469"/>
    </source>
</evidence>
<proteinExistence type="predicted"/>
<comment type="caution">
    <text evidence="1">The sequence shown here is derived from an EMBL/GenBank/DDBJ whole genome shotgun (WGS) entry which is preliminary data.</text>
</comment>
<evidence type="ECO:0000313" key="1">
    <source>
        <dbReference type="EMBL" id="PKK62514.1"/>
    </source>
</evidence>
<dbReference type="AlphaFoldDB" id="A0A2N1MLI6"/>
<dbReference type="VEuPathDB" id="FungiDB:FUN_025499"/>
<dbReference type="VEuPathDB" id="FungiDB:RhiirFUN_024894"/>
<reference evidence="1 2" key="2">
    <citation type="submission" date="2017-10" db="EMBL/GenBank/DDBJ databases">
        <title>Extensive intraspecific genome diversity in a model arbuscular mycorrhizal fungus.</title>
        <authorList>
            <person name="Chen E.C.H."/>
            <person name="Morin E."/>
            <person name="Baudet D."/>
            <person name="Noel J."/>
            <person name="Ndikumana S."/>
            <person name="Charron P."/>
            <person name="St-Onge C."/>
            <person name="Giorgi J."/>
            <person name="Grigoriev I.V."/>
            <person name="Roux C."/>
            <person name="Martin F.M."/>
            <person name="Corradi N."/>
        </authorList>
    </citation>
    <scope>NUCLEOTIDE SEQUENCE [LARGE SCALE GENOMIC DNA]</scope>
    <source>
        <strain evidence="1 2">C2</strain>
    </source>
</reference>
<dbReference type="Proteomes" id="UP000233469">
    <property type="component" value="Unassembled WGS sequence"/>
</dbReference>
<reference evidence="1 2" key="1">
    <citation type="submission" date="2016-04" db="EMBL/GenBank/DDBJ databases">
        <title>Genome analyses suggest a sexual origin of heterokaryosis in a supposedly ancient asexual fungus.</title>
        <authorList>
            <person name="Ropars J."/>
            <person name="Sedzielewska K."/>
            <person name="Noel J."/>
            <person name="Charron P."/>
            <person name="Farinelli L."/>
            <person name="Marton T."/>
            <person name="Kruger M."/>
            <person name="Pelin A."/>
            <person name="Brachmann A."/>
            <person name="Corradi N."/>
        </authorList>
    </citation>
    <scope>NUCLEOTIDE SEQUENCE [LARGE SCALE GENOMIC DNA]</scope>
    <source>
        <strain evidence="1 2">C2</strain>
    </source>
</reference>
<protein>
    <submittedName>
        <fullName evidence="1">Uncharacterized protein</fullName>
    </submittedName>
</protein>
<accession>A0A2N1MLI6</accession>